<evidence type="ECO:0000313" key="1">
    <source>
        <dbReference type="EMBL" id="WVX90794.1"/>
    </source>
</evidence>
<keyword evidence="1" id="KW-0255">Endonuclease</keyword>
<proteinExistence type="predicted"/>
<protein>
    <submittedName>
        <fullName evidence="1">HNH endonuclease</fullName>
    </submittedName>
</protein>
<gene>
    <name evidence="1" type="ORF">184DA_189</name>
</gene>
<accession>A0AAU6MXM7</accession>
<keyword evidence="1" id="KW-0540">Nuclease</keyword>
<organism evidence="1">
    <name type="scientific">Staphylococcus phage 184DA</name>
    <dbReference type="NCBI Taxonomy" id="3110532"/>
    <lineage>
        <taxon>Viruses</taxon>
        <taxon>Duplodnaviria</taxon>
        <taxon>Heunggongvirae</taxon>
        <taxon>Uroviricota</taxon>
        <taxon>Caudoviricetes</taxon>
    </lineage>
</organism>
<name>A0AAU6MXM7_9CAUD</name>
<keyword evidence="1" id="KW-0378">Hydrolase</keyword>
<dbReference type="GO" id="GO:0004519">
    <property type="term" value="F:endonuclease activity"/>
    <property type="evidence" value="ECO:0007669"/>
    <property type="project" value="UniProtKB-KW"/>
</dbReference>
<reference evidence="1" key="1">
    <citation type="submission" date="2023-11" db="EMBL/GenBank/DDBJ databases">
        <title>Characterization of a newly isolated phage infecting non-aureus staphylococci isolated from bovine mastitis.</title>
        <authorList>
            <person name="Wanecka A."/>
            <person name="Marynowska M."/>
            <person name="Wesolowski W."/>
            <person name="Bloch S."/>
            <person name="Nejman-Falenczyk B."/>
            <person name="Neumann J."/>
            <person name="Krol J."/>
            <person name="Florek M."/>
            <person name="Ulanicki K."/>
            <person name="Napierala A."/>
            <person name="Twardon J."/>
            <person name="Wolska B."/>
            <person name="Porebska J."/>
            <person name="Ziubrzycka A."/>
            <person name="Czeretowicz I."/>
            <person name="Benisz M."/>
        </authorList>
    </citation>
    <scope>NUCLEOTIDE SEQUENCE</scope>
</reference>
<dbReference type="EMBL" id="OR885926">
    <property type="protein sequence ID" value="WVX90794.1"/>
    <property type="molecule type" value="Genomic_DNA"/>
</dbReference>
<sequence length="275" mass="32167">MPIKDYSNIIGKEFGNLKIVSVSDNVVKGKRRECEVLCLSCNKTKTLKLHKVLEGNYKSCGCKSNKRTSMKKTDYNSFIGSTLNNFVVHSHDKSNRTLTIECLSCGDIKSVDRYKFTHNKLGKCRCQLHHNMSRSSVYSRWKGMKGRCNNPNNKNYHHYGGRGIKVCDEWENSFENFYKDMGEPPTDKHQLDRIDNNGNYEPNNCRWVLPLQNVNNQRDKKNKTGYQNVYLKGGRYESSFEFNKKYYYVGSFDNPKDAYDKCLEMKNKVKEEFNW</sequence>